<feature type="transmembrane region" description="Helical" evidence="7">
    <location>
        <begin position="239"/>
        <end position="257"/>
    </location>
</feature>
<keyword evidence="6 7" id="KW-0472">Membrane</keyword>
<evidence type="ECO:0000256" key="2">
    <source>
        <dbReference type="ARBA" id="ARBA00008929"/>
    </source>
</evidence>
<dbReference type="KEGG" id="ttc:FOKN1_1956"/>
<dbReference type="InterPro" id="IPR005614">
    <property type="entry name" value="NrfD-like"/>
</dbReference>
<comment type="subcellular location">
    <subcellularLocation>
        <location evidence="1">Cell membrane</location>
        <topology evidence="1">Multi-pass membrane protein</topology>
    </subcellularLocation>
</comment>
<feature type="transmembrane region" description="Helical" evidence="7">
    <location>
        <begin position="58"/>
        <end position="82"/>
    </location>
</feature>
<dbReference type="AlphaFoldDB" id="A0A1Z4VRS8"/>
<keyword evidence="4 7" id="KW-0812">Transmembrane</keyword>
<gene>
    <name evidence="8" type="ORF">FOKN1_1956</name>
</gene>
<dbReference type="InterPro" id="IPR052049">
    <property type="entry name" value="Electron_transfer_protein"/>
</dbReference>
<evidence type="ECO:0000256" key="4">
    <source>
        <dbReference type="ARBA" id="ARBA00022692"/>
    </source>
</evidence>
<keyword evidence="9" id="KW-1185">Reference proteome</keyword>
<feature type="transmembrane region" description="Helical" evidence="7">
    <location>
        <begin position="194"/>
        <end position="218"/>
    </location>
</feature>
<dbReference type="Gene3D" id="1.20.1630.10">
    <property type="entry name" value="Formate dehydrogenase/DMSO reductase domain"/>
    <property type="match status" value="1"/>
</dbReference>
<feature type="transmembrane region" description="Helical" evidence="7">
    <location>
        <begin position="164"/>
        <end position="188"/>
    </location>
</feature>
<comment type="similarity">
    <text evidence="2">Belongs to the NrfD family.</text>
</comment>
<keyword evidence="5 7" id="KW-1133">Transmembrane helix</keyword>
<reference evidence="8 9" key="1">
    <citation type="submission" date="2017-05" db="EMBL/GenBank/DDBJ databases">
        <title>Thiocyanate degradation by Thiohalobacter thiocyanaticus FOKN1.</title>
        <authorList>
            <person name="Oshiki M."/>
            <person name="Fukushima T."/>
            <person name="Kawano S."/>
            <person name="Nakagawa J."/>
        </authorList>
    </citation>
    <scope>NUCLEOTIDE SEQUENCE [LARGE SCALE GENOMIC DNA]</scope>
    <source>
        <strain evidence="8 9">FOKN1</strain>
    </source>
</reference>
<name>A0A1Z4VRS8_9GAMM</name>
<evidence type="ECO:0000256" key="3">
    <source>
        <dbReference type="ARBA" id="ARBA00022475"/>
    </source>
</evidence>
<dbReference type="Pfam" id="PF03916">
    <property type="entry name" value="NrfD"/>
    <property type="match status" value="1"/>
</dbReference>
<organism evidence="8 9">
    <name type="scientific">Thiohalobacter thiocyanaticus</name>
    <dbReference type="NCBI Taxonomy" id="585455"/>
    <lineage>
        <taxon>Bacteria</taxon>
        <taxon>Pseudomonadati</taxon>
        <taxon>Pseudomonadota</taxon>
        <taxon>Gammaproteobacteria</taxon>
        <taxon>Thiohalobacterales</taxon>
        <taxon>Thiohalobacteraceae</taxon>
        <taxon>Thiohalobacter</taxon>
    </lineage>
</organism>
<evidence type="ECO:0000256" key="1">
    <source>
        <dbReference type="ARBA" id="ARBA00004651"/>
    </source>
</evidence>
<sequence length="374" mass="40623">MKKTIHFREVTNNGTGYWGLIGILGLIVAIGLGAAYYMEHHGHYVTGMNNQIVWGTPHVFAVFLIVAASGALNVASIGSVFGKAPYKPLAPLSGLLAIALLVGGLAILVLDLGRPDRLIVAMTYYNFKSIFAWNIILYNGFIAIVAVYLWMLMDPSKKQYSSTVGLFAFLWRLILTTGTGSIFGFIVARQAYDAAIMAPLFVVMSFSFGLAIYLLVLMAAMRWTERPLGDALVRRLKNLLGVFVAGVLYFVLAYHLTNLYATEHHGYEHFLLLGGGIYTQLFWIGQILIGSLVPLAMLYHPSLGKSRAAIGWACVLIILGGWRRCTPSSSAARPTHWSCSPGWRSAAVSTTAWWPSTAPPCPSSCLASAASALP</sequence>
<evidence type="ECO:0000256" key="7">
    <source>
        <dbReference type="SAM" id="Phobius"/>
    </source>
</evidence>
<evidence type="ECO:0000313" key="8">
    <source>
        <dbReference type="EMBL" id="BAZ94336.1"/>
    </source>
</evidence>
<dbReference type="PANTHER" id="PTHR34856:SF2">
    <property type="entry name" value="PROTEIN NRFD"/>
    <property type="match status" value="1"/>
</dbReference>
<dbReference type="Proteomes" id="UP000218765">
    <property type="component" value="Chromosome"/>
</dbReference>
<dbReference type="GO" id="GO:0005886">
    <property type="term" value="C:plasma membrane"/>
    <property type="evidence" value="ECO:0007669"/>
    <property type="project" value="UniProtKB-SubCell"/>
</dbReference>
<feature type="transmembrane region" description="Helical" evidence="7">
    <location>
        <begin position="130"/>
        <end position="152"/>
    </location>
</feature>
<proteinExistence type="inferred from homology"/>
<evidence type="ECO:0000256" key="6">
    <source>
        <dbReference type="ARBA" id="ARBA00023136"/>
    </source>
</evidence>
<accession>A0A1Z4VRS8</accession>
<keyword evidence="3" id="KW-1003">Cell membrane</keyword>
<feature type="transmembrane region" description="Helical" evidence="7">
    <location>
        <begin position="89"/>
        <end position="110"/>
    </location>
</feature>
<dbReference type="EMBL" id="AP018052">
    <property type="protein sequence ID" value="BAZ94336.1"/>
    <property type="molecule type" value="Genomic_DNA"/>
</dbReference>
<dbReference type="PANTHER" id="PTHR34856">
    <property type="entry name" value="PROTEIN NRFD"/>
    <property type="match status" value="1"/>
</dbReference>
<feature type="transmembrane region" description="Helical" evidence="7">
    <location>
        <begin position="16"/>
        <end position="38"/>
    </location>
</feature>
<evidence type="ECO:0000256" key="5">
    <source>
        <dbReference type="ARBA" id="ARBA00022989"/>
    </source>
</evidence>
<evidence type="ECO:0000313" key="9">
    <source>
        <dbReference type="Proteomes" id="UP000218765"/>
    </source>
</evidence>
<feature type="transmembrane region" description="Helical" evidence="7">
    <location>
        <begin position="277"/>
        <end position="299"/>
    </location>
</feature>
<protein>
    <submittedName>
        <fullName evidence="8">Polysulfide reductase NrfD</fullName>
    </submittedName>
</protein>